<evidence type="ECO:0000313" key="1">
    <source>
        <dbReference type="EMBL" id="VEU80581.1"/>
    </source>
</evidence>
<dbReference type="AlphaFoldDB" id="A0A449BDQ0"/>
<organism evidence="1 2">
    <name type="scientific">Haploplasma axanthum</name>
    <name type="common">Acholeplasma axanthum</name>
    <dbReference type="NCBI Taxonomy" id="29552"/>
    <lineage>
        <taxon>Bacteria</taxon>
        <taxon>Bacillati</taxon>
        <taxon>Mycoplasmatota</taxon>
        <taxon>Mollicutes</taxon>
        <taxon>Acholeplasmatales</taxon>
        <taxon>Acholeplasmataceae</taxon>
        <taxon>Haploplasma</taxon>
    </lineage>
</organism>
<dbReference type="Proteomes" id="UP000289841">
    <property type="component" value="Chromosome"/>
</dbReference>
<dbReference type="EMBL" id="LR215048">
    <property type="protein sequence ID" value="VEU80581.1"/>
    <property type="molecule type" value="Genomic_DNA"/>
</dbReference>
<dbReference type="STRING" id="1278311.GCA_000428705_01217"/>
<reference evidence="1 2" key="1">
    <citation type="submission" date="2019-01" db="EMBL/GenBank/DDBJ databases">
        <authorList>
            <consortium name="Pathogen Informatics"/>
        </authorList>
    </citation>
    <scope>NUCLEOTIDE SEQUENCE [LARGE SCALE GENOMIC DNA]</scope>
    <source>
        <strain evidence="1 2">NCTC10138</strain>
    </source>
</reference>
<keyword evidence="2" id="KW-1185">Reference proteome</keyword>
<dbReference type="KEGG" id="aaxa:NCTC10138_00958"/>
<gene>
    <name evidence="1" type="ORF">NCTC10138_00958</name>
</gene>
<dbReference type="RefSeq" id="WP_026390690.1">
    <property type="nucleotide sequence ID" value="NZ_LR215048.1"/>
</dbReference>
<proteinExistence type="predicted"/>
<name>A0A449BDQ0_HAPAX</name>
<sequence length="145" mass="16182">MKIKNTRIAICLVLAILGSVILNACKSNKVNFKYGSGEVIDIKKTVLVIVDDSSLNSIEFKIDEKYDDKYFETKSLIVIAFKTATNINNICNISLKKQDGILEVDVKGKMGINDVVDVLFKVLEVSREDIKDVKSLNLVTNLNKI</sequence>
<evidence type="ECO:0000313" key="2">
    <source>
        <dbReference type="Proteomes" id="UP000289841"/>
    </source>
</evidence>
<protein>
    <submittedName>
        <fullName evidence="1">Uncharacterized protein</fullName>
    </submittedName>
</protein>
<accession>A0A449BDQ0</accession>